<dbReference type="Proteomes" id="UP000472320">
    <property type="component" value="Unassembled WGS sequence"/>
</dbReference>
<dbReference type="RefSeq" id="WP_155452495.1">
    <property type="nucleotide sequence ID" value="NZ_WNKX01000002.1"/>
</dbReference>
<organism evidence="1 2">
    <name type="scientific">Massilia eburnea</name>
    <dbReference type="NCBI Taxonomy" id="1776165"/>
    <lineage>
        <taxon>Bacteria</taxon>
        <taxon>Pseudomonadati</taxon>
        <taxon>Pseudomonadota</taxon>
        <taxon>Betaproteobacteria</taxon>
        <taxon>Burkholderiales</taxon>
        <taxon>Oxalobacteraceae</taxon>
        <taxon>Telluria group</taxon>
        <taxon>Massilia</taxon>
    </lineage>
</organism>
<accession>A0A6L6QBC9</accession>
<evidence type="ECO:0000313" key="1">
    <source>
        <dbReference type="EMBL" id="MTW09505.1"/>
    </source>
</evidence>
<gene>
    <name evidence="1" type="ORF">GM658_02740</name>
</gene>
<dbReference type="OrthoDB" id="8704334at2"/>
<evidence type="ECO:0000313" key="2">
    <source>
        <dbReference type="Proteomes" id="UP000472320"/>
    </source>
</evidence>
<reference evidence="1 2" key="1">
    <citation type="submission" date="2019-11" db="EMBL/GenBank/DDBJ databases">
        <title>Type strains purchased from KCTC, JCM and DSMZ.</title>
        <authorList>
            <person name="Lu H."/>
        </authorList>
    </citation>
    <scope>NUCLEOTIDE SEQUENCE [LARGE SCALE GENOMIC DNA]</scope>
    <source>
        <strain evidence="1 2">JCM 31587</strain>
    </source>
</reference>
<dbReference type="EMBL" id="WNKX01000002">
    <property type="protein sequence ID" value="MTW09505.1"/>
    <property type="molecule type" value="Genomic_DNA"/>
</dbReference>
<sequence length="71" mass="7939">MRDIAKEVYNKMKVGAAAWIRPVSAKGDTIQSFQSAHDAARALEDEGLINIMKVQRDEDGLIEAIRIQKLN</sequence>
<comment type="caution">
    <text evidence="1">The sequence shown here is derived from an EMBL/GenBank/DDBJ whole genome shotgun (WGS) entry which is preliminary data.</text>
</comment>
<proteinExistence type="predicted"/>
<dbReference type="AlphaFoldDB" id="A0A6L6QBC9"/>
<protein>
    <submittedName>
        <fullName evidence="1">Uncharacterized protein</fullName>
    </submittedName>
</protein>
<keyword evidence="2" id="KW-1185">Reference proteome</keyword>
<name>A0A6L6QBC9_9BURK</name>